<protein>
    <submittedName>
        <fullName evidence="1">Uncharacterized protein</fullName>
    </submittedName>
</protein>
<reference evidence="1" key="1">
    <citation type="submission" date="2014-09" db="EMBL/GenBank/DDBJ databases">
        <authorList>
            <person name="Magalhaes I.L.F."/>
            <person name="Oliveira U."/>
            <person name="Santos F.R."/>
            <person name="Vidigal T.H.D.A."/>
            <person name="Brescovit A.D."/>
            <person name="Santos A.J."/>
        </authorList>
    </citation>
    <scope>NUCLEOTIDE SEQUENCE</scope>
    <source>
        <tissue evidence="1">Shoot tissue taken approximately 20 cm above the soil surface</tissue>
    </source>
</reference>
<proteinExistence type="predicted"/>
<sequence length="53" mass="6472">MMSEYKKCTHVHIYNAPSNYIIWICIKDQNNRWFMMQNTESILYLPGYQQLLV</sequence>
<organism evidence="1">
    <name type="scientific">Arundo donax</name>
    <name type="common">Giant reed</name>
    <name type="synonym">Donax arundinaceus</name>
    <dbReference type="NCBI Taxonomy" id="35708"/>
    <lineage>
        <taxon>Eukaryota</taxon>
        <taxon>Viridiplantae</taxon>
        <taxon>Streptophyta</taxon>
        <taxon>Embryophyta</taxon>
        <taxon>Tracheophyta</taxon>
        <taxon>Spermatophyta</taxon>
        <taxon>Magnoliopsida</taxon>
        <taxon>Liliopsida</taxon>
        <taxon>Poales</taxon>
        <taxon>Poaceae</taxon>
        <taxon>PACMAD clade</taxon>
        <taxon>Arundinoideae</taxon>
        <taxon>Arundineae</taxon>
        <taxon>Arundo</taxon>
    </lineage>
</organism>
<accession>A0A0A9CER6</accession>
<dbReference type="EMBL" id="GBRH01226010">
    <property type="protein sequence ID" value="JAD71885.1"/>
    <property type="molecule type" value="Transcribed_RNA"/>
</dbReference>
<dbReference type="AlphaFoldDB" id="A0A0A9CER6"/>
<reference evidence="1" key="2">
    <citation type="journal article" date="2015" name="Data Brief">
        <title>Shoot transcriptome of the giant reed, Arundo donax.</title>
        <authorList>
            <person name="Barrero R.A."/>
            <person name="Guerrero F.D."/>
            <person name="Moolhuijzen P."/>
            <person name="Goolsby J.A."/>
            <person name="Tidwell J."/>
            <person name="Bellgard S.E."/>
            <person name="Bellgard M.I."/>
        </authorList>
    </citation>
    <scope>NUCLEOTIDE SEQUENCE</scope>
    <source>
        <tissue evidence="1">Shoot tissue taken approximately 20 cm above the soil surface</tissue>
    </source>
</reference>
<name>A0A0A9CER6_ARUDO</name>
<evidence type="ECO:0000313" key="1">
    <source>
        <dbReference type="EMBL" id="JAD71885.1"/>
    </source>
</evidence>